<sequence>MCIERFNSEGYVDRTAQFALAKVEAEERKNAWPVVYVCSAYRGNERVNVLRARNYCRFVVSKKRVPIAPHLLFPQFVTEATERGLAMKMDCLLLRRCDEVWAFGEITEGMSMEIEMAADEGKRVRYFTRDLKEVTRV</sequence>
<dbReference type="Pfam" id="PF24963">
    <property type="entry name" value="DUF7768"/>
    <property type="match status" value="1"/>
</dbReference>
<dbReference type="RefSeq" id="WP_154619472.1">
    <property type="nucleotide sequence ID" value="NZ_VUNL01000001.1"/>
</dbReference>
<keyword evidence="3" id="KW-1185">Reference proteome</keyword>
<dbReference type="EMBL" id="VUNL01000001">
    <property type="protein sequence ID" value="MSV23724.1"/>
    <property type="molecule type" value="Genomic_DNA"/>
</dbReference>
<comment type="caution">
    <text evidence="2">The sequence shown here is derived from an EMBL/GenBank/DDBJ whole genome shotgun (WGS) entry which is preliminary data.</text>
</comment>
<evidence type="ECO:0000313" key="3">
    <source>
        <dbReference type="Proteomes" id="UP000430222"/>
    </source>
</evidence>
<protein>
    <submittedName>
        <fullName evidence="2">DUF4406 domain-containing protein</fullName>
    </submittedName>
</protein>
<evidence type="ECO:0000313" key="2">
    <source>
        <dbReference type="EMBL" id="MSV23724.1"/>
    </source>
</evidence>
<name>A0A6I2UUK5_9FIRM</name>
<reference evidence="2 3" key="1">
    <citation type="submission" date="2019-08" db="EMBL/GenBank/DDBJ databases">
        <title>In-depth cultivation of the pig gut microbiome towards novel bacterial diversity and tailored functional studies.</title>
        <authorList>
            <person name="Wylensek D."/>
            <person name="Hitch T.C.A."/>
            <person name="Clavel T."/>
        </authorList>
    </citation>
    <scope>NUCLEOTIDE SEQUENCE [LARGE SCALE GENOMIC DNA]</scope>
    <source>
        <strain evidence="3">WCA-380-WT-3B3</strain>
    </source>
</reference>
<accession>A0A6I2UUK5</accession>
<dbReference type="InterPro" id="IPR056670">
    <property type="entry name" value="DUF7768"/>
</dbReference>
<evidence type="ECO:0000259" key="1">
    <source>
        <dbReference type="Pfam" id="PF24963"/>
    </source>
</evidence>
<organism evidence="2 3">
    <name type="scientific">Selenomonas montiformis</name>
    <dbReference type="NCBI Taxonomy" id="2652285"/>
    <lineage>
        <taxon>Bacteria</taxon>
        <taxon>Bacillati</taxon>
        <taxon>Bacillota</taxon>
        <taxon>Negativicutes</taxon>
        <taxon>Selenomonadales</taxon>
        <taxon>Selenomonadaceae</taxon>
        <taxon>Selenomonas</taxon>
    </lineage>
</organism>
<dbReference type="Proteomes" id="UP000430222">
    <property type="component" value="Unassembled WGS sequence"/>
</dbReference>
<dbReference type="AlphaFoldDB" id="A0A6I2UUK5"/>
<proteinExistence type="predicted"/>
<feature type="domain" description="DUF7768" evidence="1">
    <location>
        <begin position="33"/>
        <end position="127"/>
    </location>
</feature>
<dbReference type="Gene3D" id="3.40.50.10400">
    <property type="entry name" value="Hypothetical protein PA1492"/>
    <property type="match status" value="1"/>
</dbReference>
<gene>
    <name evidence="2" type="ORF">FYJ78_00655</name>
</gene>